<name>A0A0R1GZD9_9LACO</name>
<evidence type="ECO:0000313" key="3">
    <source>
        <dbReference type="Proteomes" id="UP000051461"/>
    </source>
</evidence>
<gene>
    <name evidence="2" type="ORF">FC07_GL002834</name>
</gene>
<keyword evidence="3" id="KW-1185">Reference proteome</keyword>
<dbReference type="Pfam" id="PF00563">
    <property type="entry name" value="EAL"/>
    <property type="match status" value="1"/>
</dbReference>
<organism evidence="2 3">
    <name type="scientific">Loigolactobacillus bifermentans DSM 20003</name>
    <dbReference type="NCBI Taxonomy" id="1423726"/>
    <lineage>
        <taxon>Bacteria</taxon>
        <taxon>Bacillati</taxon>
        <taxon>Bacillota</taxon>
        <taxon>Bacilli</taxon>
        <taxon>Lactobacillales</taxon>
        <taxon>Lactobacillaceae</taxon>
        <taxon>Loigolactobacillus</taxon>
    </lineage>
</organism>
<dbReference type="SMART" id="SM00052">
    <property type="entry name" value="EAL"/>
    <property type="match status" value="1"/>
</dbReference>
<dbReference type="PROSITE" id="PS50883">
    <property type="entry name" value="EAL"/>
    <property type="match status" value="1"/>
</dbReference>
<comment type="caution">
    <text evidence="2">The sequence shown here is derived from an EMBL/GenBank/DDBJ whole genome shotgun (WGS) entry which is preliminary data.</text>
</comment>
<dbReference type="GO" id="GO:0071111">
    <property type="term" value="F:cyclic-guanylate-specific phosphodiesterase activity"/>
    <property type="evidence" value="ECO:0007669"/>
    <property type="project" value="InterPro"/>
</dbReference>
<dbReference type="InterPro" id="IPR050706">
    <property type="entry name" value="Cyclic-di-GMP_PDE-like"/>
</dbReference>
<accession>A0A0R1GZD9</accession>
<dbReference type="InterPro" id="IPR035919">
    <property type="entry name" value="EAL_sf"/>
</dbReference>
<feature type="domain" description="EAL" evidence="1">
    <location>
        <begin position="1"/>
        <end position="224"/>
    </location>
</feature>
<dbReference type="AlphaFoldDB" id="A0A0R1GZD9"/>
<dbReference type="PANTHER" id="PTHR33121:SF70">
    <property type="entry name" value="SIGNALING PROTEIN YKOW"/>
    <property type="match status" value="1"/>
</dbReference>
<evidence type="ECO:0000259" key="1">
    <source>
        <dbReference type="PROSITE" id="PS50883"/>
    </source>
</evidence>
<proteinExistence type="predicted"/>
<dbReference type="EMBL" id="AZDA01000046">
    <property type="protein sequence ID" value="KRK39113.1"/>
    <property type="molecule type" value="Genomic_DNA"/>
</dbReference>
<dbReference type="Proteomes" id="UP000051461">
    <property type="component" value="Unassembled WGS sequence"/>
</dbReference>
<dbReference type="SUPFAM" id="SSF141868">
    <property type="entry name" value="EAL domain-like"/>
    <property type="match status" value="1"/>
</dbReference>
<evidence type="ECO:0000313" key="2">
    <source>
        <dbReference type="EMBL" id="KRK39113.1"/>
    </source>
</evidence>
<dbReference type="PANTHER" id="PTHR33121">
    <property type="entry name" value="CYCLIC DI-GMP PHOSPHODIESTERASE PDEF"/>
    <property type="match status" value="1"/>
</dbReference>
<sequence>MFVMMRYRYFAQPIENISTQRVIAYELLLREWQPEQQQWQRPGCFEIDATTTITLLREALSHLKTKRVSVNLTKQQFLDPAMAQAIADFAKAELLPRQLTVELMDCPSLADVKRMGVPYREAGVLLAIDDVGSDHSYERIATLLPYVNTIKFALQNLRQQGQRTSEAMIESLHFWFDQAEAQQMLFTFEGIENQADVDLASHVGVTRGQGYFLSQPQEPAAFQS</sequence>
<reference evidence="2 3" key="1">
    <citation type="journal article" date="2015" name="Genome Announc.">
        <title>Expanding the biotechnology potential of lactobacilli through comparative genomics of 213 strains and associated genera.</title>
        <authorList>
            <person name="Sun Z."/>
            <person name="Harris H.M."/>
            <person name="McCann A."/>
            <person name="Guo C."/>
            <person name="Argimon S."/>
            <person name="Zhang W."/>
            <person name="Yang X."/>
            <person name="Jeffery I.B."/>
            <person name="Cooney J.C."/>
            <person name="Kagawa T.F."/>
            <person name="Liu W."/>
            <person name="Song Y."/>
            <person name="Salvetti E."/>
            <person name="Wrobel A."/>
            <person name="Rasinkangas P."/>
            <person name="Parkhill J."/>
            <person name="Rea M.C."/>
            <person name="O'Sullivan O."/>
            <person name="Ritari J."/>
            <person name="Douillard F.P."/>
            <person name="Paul Ross R."/>
            <person name="Yang R."/>
            <person name="Briner A.E."/>
            <person name="Felis G.E."/>
            <person name="de Vos W.M."/>
            <person name="Barrangou R."/>
            <person name="Klaenhammer T.R."/>
            <person name="Caufield P.W."/>
            <person name="Cui Y."/>
            <person name="Zhang H."/>
            <person name="O'Toole P.W."/>
        </authorList>
    </citation>
    <scope>NUCLEOTIDE SEQUENCE [LARGE SCALE GENOMIC DNA]</scope>
    <source>
        <strain evidence="2 3">DSM 20003</strain>
    </source>
</reference>
<dbReference type="RefSeq" id="WP_235807474.1">
    <property type="nucleotide sequence ID" value="NZ_AZDA01000046.1"/>
</dbReference>
<dbReference type="STRING" id="1423726.FC07_GL002834"/>
<dbReference type="PATRIC" id="fig|1423726.3.peg.2943"/>
<protein>
    <submittedName>
        <fullName evidence="2">Diguanylate cyclase phosphodiesterase domain-containing protein</fullName>
    </submittedName>
</protein>
<dbReference type="Gene3D" id="3.20.20.450">
    <property type="entry name" value="EAL domain"/>
    <property type="match status" value="1"/>
</dbReference>
<dbReference type="InterPro" id="IPR001633">
    <property type="entry name" value="EAL_dom"/>
</dbReference>